<dbReference type="GO" id="GO:0004029">
    <property type="term" value="F:aldehyde dehydrogenase (NAD+) activity"/>
    <property type="evidence" value="ECO:0007669"/>
    <property type="project" value="TreeGrafter"/>
</dbReference>
<dbReference type="InterPro" id="IPR029510">
    <property type="entry name" value="Ald_DH_CS_GLU"/>
</dbReference>
<evidence type="ECO:0000256" key="3">
    <source>
        <dbReference type="PROSITE-ProRule" id="PRU10007"/>
    </source>
</evidence>
<dbReference type="InterPro" id="IPR016162">
    <property type="entry name" value="Ald_DH_N"/>
</dbReference>
<evidence type="ECO:0000256" key="1">
    <source>
        <dbReference type="ARBA" id="ARBA00009986"/>
    </source>
</evidence>
<gene>
    <name evidence="6" type="ORF">RJ640_003910</name>
</gene>
<feature type="domain" description="Aldehyde dehydrogenase" evidence="5">
    <location>
        <begin position="26"/>
        <end position="189"/>
    </location>
</feature>
<dbReference type="PANTHER" id="PTHR43570:SF16">
    <property type="entry name" value="ALDEHYDE DEHYDROGENASE TYPE III, ISOFORM Q"/>
    <property type="match status" value="1"/>
</dbReference>
<dbReference type="PANTHER" id="PTHR43570">
    <property type="entry name" value="ALDEHYDE DEHYDROGENASE"/>
    <property type="match status" value="1"/>
</dbReference>
<proteinExistence type="inferred from homology"/>
<accession>A0AA88R4A7</accession>
<comment type="caution">
    <text evidence="6">The sequence shown here is derived from an EMBL/GenBank/DDBJ whole genome shotgun (WGS) entry which is preliminary data.</text>
</comment>
<dbReference type="InterPro" id="IPR016163">
    <property type="entry name" value="Ald_DH_C"/>
</dbReference>
<dbReference type="InterPro" id="IPR012394">
    <property type="entry name" value="Aldehyde_DH_NAD(P)"/>
</dbReference>
<evidence type="ECO:0000313" key="6">
    <source>
        <dbReference type="EMBL" id="KAK2977859.1"/>
    </source>
</evidence>
<dbReference type="Proteomes" id="UP001187471">
    <property type="component" value="Unassembled WGS sequence"/>
</dbReference>
<dbReference type="Pfam" id="PF00171">
    <property type="entry name" value="Aldedh"/>
    <property type="match status" value="1"/>
</dbReference>
<name>A0AA88R4A7_9ASTE</name>
<dbReference type="GO" id="GO:0006081">
    <property type="term" value="P:aldehyde metabolic process"/>
    <property type="evidence" value="ECO:0007669"/>
    <property type="project" value="InterPro"/>
</dbReference>
<evidence type="ECO:0000256" key="4">
    <source>
        <dbReference type="RuleBase" id="RU003345"/>
    </source>
</evidence>
<dbReference type="InterPro" id="IPR016161">
    <property type="entry name" value="Ald_DH/histidinol_DH"/>
</dbReference>
<evidence type="ECO:0000259" key="5">
    <source>
        <dbReference type="Pfam" id="PF00171"/>
    </source>
</evidence>
<dbReference type="SUPFAM" id="SSF53720">
    <property type="entry name" value="ALDH-like"/>
    <property type="match status" value="1"/>
</dbReference>
<evidence type="ECO:0000313" key="7">
    <source>
        <dbReference type="Proteomes" id="UP001187471"/>
    </source>
</evidence>
<dbReference type="GO" id="GO:0005737">
    <property type="term" value="C:cytoplasm"/>
    <property type="evidence" value="ECO:0007669"/>
    <property type="project" value="TreeGrafter"/>
</dbReference>
<evidence type="ECO:0000256" key="2">
    <source>
        <dbReference type="ARBA" id="ARBA00023002"/>
    </source>
</evidence>
<comment type="similarity">
    <text evidence="1 4">Belongs to the aldehyde dehydrogenase family.</text>
</comment>
<keyword evidence="7" id="KW-1185">Reference proteome</keyword>
<dbReference type="AlphaFoldDB" id="A0AA88R4A7"/>
<reference evidence="6" key="1">
    <citation type="submission" date="2022-12" db="EMBL/GenBank/DDBJ databases">
        <title>Draft genome assemblies for two species of Escallonia (Escalloniales).</title>
        <authorList>
            <person name="Chanderbali A."/>
            <person name="Dervinis C."/>
            <person name="Anghel I."/>
            <person name="Soltis D."/>
            <person name="Soltis P."/>
            <person name="Zapata F."/>
        </authorList>
    </citation>
    <scope>NUCLEOTIDE SEQUENCE</scope>
    <source>
        <strain evidence="6">UCBG92.1500</strain>
        <tissue evidence="6">Leaf</tissue>
    </source>
</reference>
<feature type="active site" evidence="3">
    <location>
        <position position="48"/>
    </location>
</feature>
<dbReference type="InterPro" id="IPR015590">
    <property type="entry name" value="Aldehyde_DH_dom"/>
</dbReference>
<dbReference type="PROSITE" id="PS00687">
    <property type="entry name" value="ALDEHYDE_DEHYDR_GLU"/>
    <property type="match status" value="1"/>
</dbReference>
<organism evidence="6 7">
    <name type="scientific">Escallonia rubra</name>
    <dbReference type="NCBI Taxonomy" id="112253"/>
    <lineage>
        <taxon>Eukaryota</taxon>
        <taxon>Viridiplantae</taxon>
        <taxon>Streptophyta</taxon>
        <taxon>Embryophyta</taxon>
        <taxon>Tracheophyta</taxon>
        <taxon>Spermatophyta</taxon>
        <taxon>Magnoliopsida</taxon>
        <taxon>eudicotyledons</taxon>
        <taxon>Gunneridae</taxon>
        <taxon>Pentapetalae</taxon>
        <taxon>asterids</taxon>
        <taxon>campanulids</taxon>
        <taxon>Escalloniales</taxon>
        <taxon>Escalloniaceae</taxon>
        <taxon>Escallonia</taxon>
    </lineage>
</organism>
<dbReference type="EMBL" id="JAVXUO010001938">
    <property type="protein sequence ID" value="KAK2977859.1"/>
    <property type="molecule type" value="Genomic_DNA"/>
</dbReference>
<keyword evidence="2 4" id="KW-0560">Oxidoreductase</keyword>
<protein>
    <recommendedName>
        <fullName evidence="5">Aldehyde dehydrogenase domain-containing protein</fullName>
    </recommendedName>
</protein>
<dbReference type="Gene3D" id="3.40.605.10">
    <property type="entry name" value="Aldehyde Dehydrogenase, Chain A, domain 1"/>
    <property type="match status" value="1"/>
</dbReference>
<dbReference type="Gene3D" id="3.40.309.10">
    <property type="entry name" value="Aldehyde Dehydrogenase, Chain A, domain 2"/>
    <property type="match status" value="1"/>
</dbReference>
<sequence>MSLDFIEGKEYRASKSRMELKAEAKGNGKVGRVVLAAAAKHLTPVVLELGGKSPVIVDSNINLQVTSCNKAYHCRQVGGNNGQACVSPDYIITTKDYAPKLVDALKTELKNFYGDDQLNSKDLSRIVSSNHFARLTKLLDDDKVSGKIVHGGQRDESNLKIAPTILLDVPEDSLIMTEEIFGPLLPILTKMDRVI</sequence>